<dbReference type="PROSITE" id="PS50110">
    <property type="entry name" value="RESPONSE_REGULATORY"/>
    <property type="match status" value="1"/>
</dbReference>
<accession>A0AAV0GL24</accession>
<dbReference type="InterPro" id="IPR045279">
    <property type="entry name" value="ARR-like"/>
</dbReference>
<feature type="compositionally biased region" description="Low complexity" evidence="5">
    <location>
        <begin position="1"/>
        <end position="15"/>
    </location>
</feature>
<evidence type="ECO:0000259" key="6">
    <source>
        <dbReference type="PROSITE" id="PS50110"/>
    </source>
</evidence>
<dbReference type="PANTHER" id="PTHR43874">
    <property type="entry name" value="TWO-COMPONENT RESPONSE REGULATOR"/>
    <property type="match status" value="1"/>
</dbReference>
<organism evidence="8 9">
    <name type="scientific">Cuscuta epithymum</name>
    <dbReference type="NCBI Taxonomy" id="186058"/>
    <lineage>
        <taxon>Eukaryota</taxon>
        <taxon>Viridiplantae</taxon>
        <taxon>Streptophyta</taxon>
        <taxon>Embryophyta</taxon>
        <taxon>Tracheophyta</taxon>
        <taxon>Spermatophyta</taxon>
        <taxon>Magnoliopsida</taxon>
        <taxon>eudicotyledons</taxon>
        <taxon>Gunneridae</taxon>
        <taxon>Pentapetalae</taxon>
        <taxon>asterids</taxon>
        <taxon>lamiids</taxon>
        <taxon>Solanales</taxon>
        <taxon>Convolvulaceae</taxon>
        <taxon>Cuscuteae</taxon>
        <taxon>Cuscuta</taxon>
        <taxon>Cuscuta subgen. Cuscuta</taxon>
    </lineage>
</organism>
<sequence length="136" mass="15065">MKAAASSGSSSSSMAQPHVLAVDDSPSERKLIERIFQASSIKVTVADSGPRALELLDNMERKVDLIVTDYCMPEMTGYQLLQKVKESPKLKEIPVVILSSENLPSRVNECLEGGAKDFLFKPFQRSDVEKVMTYLK</sequence>
<dbReference type="EMBL" id="CAMAPF010001216">
    <property type="protein sequence ID" value="CAH9148673.1"/>
    <property type="molecule type" value="Genomic_DNA"/>
</dbReference>
<dbReference type="Pfam" id="PF00072">
    <property type="entry name" value="Response_reg"/>
    <property type="match status" value="1"/>
</dbReference>
<keyword evidence="1" id="KW-0902">Two-component regulatory system</keyword>
<reference evidence="8" key="1">
    <citation type="submission" date="2022-07" db="EMBL/GenBank/DDBJ databases">
        <authorList>
            <person name="Macas J."/>
            <person name="Novak P."/>
            <person name="Neumann P."/>
        </authorList>
    </citation>
    <scope>NUCLEOTIDE SEQUENCE</scope>
</reference>
<dbReference type="Proteomes" id="UP001152523">
    <property type="component" value="Unassembled WGS sequence"/>
</dbReference>
<dbReference type="InterPro" id="IPR001789">
    <property type="entry name" value="Sig_transdc_resp-reg_receiver"/>
</dbReference>
<proteinExistence type="predicted"/>
<feature type="modified residue" description="4-aspartylphosphate" evidence="4">
    <location>
        <position position="69"/>
    </location>
</feature>
<evidence type="ECO:0000256" key="1">
    <source>
        <dbReference type="ARBA" id="ARBA00023012"/>
    </source>
</evidence>
<dbReference type="EMBL" id="CAMAPF010000341">
    <property type="protein sequence ID" value="CAH9116995.1"/>
    <property type="molecule type" value="Genomic_DNA"/>
</dbReference>
<feature type="domain" description="Response regulatory" evidence="6">
    <location>
        <begin position="18"/>
        <end position="136"/>
    </location>
</feature>
<keyword evidence="4" id="KW-0597">Phosphoprotein</keyword>
<evidence type="ECO:0000313" key="8">
    <source>
        <dbReference type="EMBL" id="CAH9148673.1"/>
    </source>
</evidence>
<dbReference type="SUPFAM" id="SSF52172">
    <property type="entry name" value="CheY-like"/>
    <property type="match status" value="1"/>
</dbReference>
<name>A0AAV0GL24_9ASTE</name>
<gene>
    <name evidence="7" type="ORF">CEPIT_LOCUS21712</name>
    <name evidence="8" type="ORF">CEPIT_LOCUS44692</name>
</gene>
<feature type="region of interest" description="Disordered" evidence="5">
    <location>
        <begin position="1"/>
        <end position="22"/>
    </location>
</feature>
<evidence type="ECO:0000256" key="3">
    <source>
        <dbReference type="ARBA" id="ARBA00023163"/>
    </source>
</evidence>
<dbReference type="GO" id="GO:0009736">
    <property type="term" value="P:cytokinin-activated signaling pathway"/>
    <property type="evidence" value="ECO:0007669"/>
    <property type="project" value="InterPro"/>
</dbReference>
<dbReference type="GO" id="GO:0000160">
    <property type="term" value="P:phosphorelay signal transduction system"/>
    <property type="evidence" value="ECO:0007669"/>
    <property type="project" value="UniProtKB-KW"/>
</dbReference>
<dbReference type="PANTHER" id="PTHR43874:SF147">
    <property type="entry name" value="TYPE-A RESPONSE REGULATOR"/>
    <property type="match status" value="1"/>
</dbReference>
<evidence type="ECO:0000313" key="7">
    <source>
        <dbReference type="EMBL" id="CAH9116995.1"/>
    </source>
</evidence>
<dbReference type="InterPro" id="IPR011006">
    <property type="entry name" value="CheY-like_superfamily"/>
</dbReference>
<evidence type="ECO:0000256" key="4">
    <source>
        <dbReference type="PROSITE-ProRule" id="PRU00169"/>
    </source>
</evidence>
<dbReference type="Gene3D" id="3.40.50.2300">
    <property type="match status" value="1"/>
</dbReference>
<dbReference type="SMART" id="SM00448">
    <property type="entry name" value="REC"/>
    <property type="match status" value="1"/>
</dbReference>
<comment type="caution">
    <text evidence="8">The sequence shown here is derived from an EMBL/GenBank/DDBJ whole genome shotgun (WGS) entry which is preliminary data.</text>
</comment>
<keyword evidence="9" id="KW-1185">Reference proteome</keyword>
<evidence type="ECO:0000256" key="5">
    <source>
        <dbReference type="SAM" id="MobiDB-lite"/>
    </source>
</evidence>
<keyword evidence="2" id="KW-0805">Transcription regulation</keyword>
<keyword evidence="3" id="KW-0804">Transcription</keyword>
<evidence type="ECO:0000313" key="9">
    <source>
        <dbReference type="Proteomes" id="UP001152523"/>
    </source>
</evidence>
<evidence type="ECO:0000256" key="2">
    <source>
        <dbReference type="ARBA" id="ARBA00023015"/>
    </source>
</evidence>
<dbReference type="AlphaFoldDB" id="A0AAV0GL24"/>
<protein>
    <recommendedName>
        <fullName evidence="6">Response regulatory domain-containing protein</fullName>
    </recommendedName>
</protein>